<name>A0A392R321_9FABA</name>
<sequence length="96" mass="9775">MQQSSMSVPGSHSGSDRGVRMLSGANGLGMMGGINRSIAMARPGFQGMASSSMLSSGGMLSSSMVGMPSPANMHSGVGAGQGNSMLRPRDNVHMMR</sequence>
<dbReference type="Proteomes" id="UP000265520">
    <property type="component" value="Unassembled WGS sequence"/>
</dbReference>
<organism evidence="2 3">
    <name type="scientific">Trifolium medium</name>
    <dbReference type="NCBI Taxonomy" id="97028"/>
    <lineage>
        <taxon>Eukaryota</taxon>
        <taxon>Viridiplantae</taxon>
        <taxon>Streptophyta</taxon>
        <taxon>Embryophyta</taxon>
        <taxon>Tracheophyta</taxon>
        <taxon>Spermatophyta</taxon>
        <taxon>Magnoliopsida</taxon>
        <taxon>eudicotyledons</taxon>
        <taxon>Gunneridae</taxon>
        <taxon>Pentapetalae</taxon>
        <taxon>rosids</taxon>
        <taxon>fabids</taxon>
        <taxon>Fabales</taxon>
        <taxon>Fabaceae</taxon>
        <taxon>Papilionoideae</taxon>
        <taxon>50 kb inversion clade</taxon>
        <taxon>NPAAA clade</taxon>
        <taxon>Hologalegina</taxon>
        <taxon>IRL clade</taxon>
        <taxon>Trifolieae</taxon>
        <taxon>Trifolium</taxon>
    </lineage>
</organism>
<feature type="non-terminal residue" evidence="2">
    <location>
        <position position="96"/>
    </location>
</feature>
<dbReference type="EMBL" id="LXQA010180127">
    <property type="protein sequence ID" value="MCI30494.1"/>
    <property type="molecule type" value="Genomic_DNA"/>
</dbReference>
<keyword evidence="3" id="KW-1185">Reference proteome</keyword>
<accession>A0A392R321</accession>
<feature type="region of interest" description="Disordered" evidence="1">
    <location>
        <begin position="58"/>
        <end position="96"/>
    </location>
</feature>
<dbReference type="AlphaFoldDB" id="A0A392R321"/>
<evidence type="ECO:0000313" key="2">
    <source>
        <dbReference type="EMBL" id="MCI30494.1"/>
    </source>
</evidence>
<evidence type="ECO:0000256" key="1">
    <source>
        <dbReference type="SAM" id="MobiDB-lite"/>
    </source>
</evidence>
<feature type="compositionally biased region" description="Low complexity" evidence="1">
    <location>
        <begin position="58"/>
        <end position="70"/>
    </location>
</feature>
<feature type="compositionally biased region" description="Low complexity" evidence="1">
    <location>
        <begin position="1"/>
        <end position="13"/>
    </location>
</feature>
<evidence type="ECO:0000313" key="3">
    <source>
        <dbReference type="Proteomes" id="UP000265520"/>
    </source>
</evidence>
<proteinExistence type="predicted"/>
<reference evidence="2 3" key="1">
    <citation type="journal article" date="2018" name="Front. Plant Sci.">
        <title>Red Clover (Trifolium pratense) and Zigzag Clover (T. medium) - A Picture of Genomic Similarities and Differences.</title>
        <authorList>
            <person name="Dluhosova J."/>
            <person name="Istvanek J."/>
            <person name="Nedelnik J."/>
            <person name="Repkova J."/>
        </authorList>
    </citation>
    <scope>NUCLEOTIDE SEQUENCE [LARGE SCALE GENOMIC DNA]</scope>
    <source>
        <strain evidence="3">cv. 10/8</strain>
        <tissue evidence="2">Leaf</tissue>
    </source>
</reference>
<feature type="compositionally biased region" description="Basic and acidic residues" evidence="1">
    <location>
        <begin position="87"/>
        <end position="96"/>
    </location>
</feature>
<dbReference type="PANTHER" id="PTHR46774">
    <property type="entry name" value="CHROMATIN MODIFICATION-RELATED PROTEIN EAF1 A-RELATED"/>
    <property type="match status" value="1"/>
</dbReference>
<dbReference type="GO" id="GO:0035267">
    <property type="term" value="C:NuA4 histone acetyltransferase complex"/>
    <property type="evidence" value="ECO:0007669"/>
    <property type="project" value="InterPro"/>
</dbReference>
<dbReference type="PANTHER" id="PTHR46774:SF3">
    <property type="entry name" value="CHROMATIN MODIFICATION-RELATED PROTEIN EAF1 A-RELATED"/>
    <property type="match status" value="1"/>
</dbReference>
<feature type="region of interest" description="Disordered" evidence="1">
    <location>
        <begin position="1"/>
        <end position="24"/>
    </location>
</feature>
<dbReference type="InterPro" id="IPR044798">
    <property type="entry name" value="EAF1A/B"/>
</dbReference>
<protein>
    <submittedName>
        <fullName evidence="2">DNA binding protein</fullName>
    </submittedName>
</protein>
<comment type="caution">
    <text evidence="2">The sequence shown here is derived from an EMBL/GenBank/DDBJ whole genome shotgun (WGS) entry which is preliminary data.</text>
</comment>